<evidence type="ECO:0000256" key="4">
    <source>
        <dbReference type="SAM" id="Phobius"/>
    </source>
</evidence>
<feature type="transmembrane region" description="Helical" evidence="4">
    <location>
        <begin position="91"/>
        <end position="113"/>
    </location>
</feature>
<dbReference type="PANTHER" id="PTHR37042">
    <property type="entry name" value="OUTER MEMBRANE PROTEIN RV1973"/>
    <property type="match status" value="1"/>
</dbReference>
<dbReference type="GO" id="GO:0016020">
    <property type="term" value="C:membrane"/>
    <property type="evidence" value="ECO:0007669"/>
    <property type="project" value="UniProtKB-SubCell"/>
</dbReference>
<keyword evidence="2 4" id="KW-0472">Membrane</keyword>
<dbReference type="AlphaFoldDB" id="A0A964UX98"/>
<evidence type="ECO:0000256" key="3">
    <source>
        <dbReference type="SAM" id="MobiDB-lite"/>
    </source>
</evidence>
<feature type="compositionally biased region" description="Low complexity" evidence="3">
    <location>
        <begin position="14"/>
        <end position="27"/>
    </location>
</feature>
<organism evidence="5 6">
    <name type="scientific">Streptomyces boluensis</name>
    <dbReference type="NCBI Taxonomy" id="1775135"/>
    <lineage>
        <taxon>Bacteria</taxon>
        <taxon>Bacillati</taxon>
        <taxon>Actinomycetota</taxon>
        <taxon>Actinomycetes</taxon>
        <taxon>Kitasatosporales</taxon>
        <taxon>Streptomycetaceae</taxon>
        <taxon>Streptomyces</taxon>
    </lineage>
</organism>
<evidence type="ECO:0000313" key="5">
    <source>
        <dbReference type="EMBL" id="NBE56397.1"/>
    </source>
</evidence>
<evidence type="ECO:0008006" key="7">
    <source>
        <dbReference type="Google" id="ProtNLM"/>
    </source>
</evidence>
<protein>
    <recommendedName>
        <fullName evidence="7">Mce-associated membrane protein</fullName>
    </recommendedName>
</protein>
<gene>
    <name evidence="5" type="ORF">GUY60_34195</name>
</gene>
<evidence type="ECO:0000256" key="2">
    <source>
        <dbReference type="ARBA" id="ARBA00023136"/>
    </source>
</evidence>
<dbReference type="OrthoDB" id="3536396at2"/>
<reference evidence="5" key="1">
    <citation type="submission" date="2020-01" db="EMBL/GenBank/DDBJ databases">
        <title>Whole-genome analyses of novel actinobacteria.</title>
        <authorList>
            <person name="Sahin N."/>
        </authorList>
    </citation>
    <scope>NUCLEOTIDE SEQUENCE</scope>
    <source>
        <strain evidence="5">YC537</strain>
    </source>
</reference>
<accession>A0A964UX98</accession>
<comment type="subcellular location">
    <subcellularLocation>
        <location evidence="1">Membrane</location>
    </subcellularLocation>
</comment>
<name>A0A964UX98_9ACTN</name>
<sequence length="252" mass="26213">MANTGTRGRGTGPGSPARHSLAAAARAAAKRSDGGRGGSQDPLAGTPEDLVNDRTGLPAVEKVVGKVLHAPVPEGEDAADASRRGRRRARLAAAFAVLTVVGLVAVTVLGLQYQEGQRVQEARAEALRAARAAAPVVLSYDYRHLEKDFAGARSHLTGSFRAEYGRTTRTVVAPTARKYKGVVKASVVAPPDGGAPAASVASATADRAVVLIFVNQVTKSTQVSGSRMDLNRVRMSLTRTPDGWKVSAVDAL</sequence>
<dbReference type="PANTHER" id="PTHR37042:SF4">
    <property type="entry name" value="OUTER MEMBRANE PROTEIN RV1973"/>
    <property type="match status" value="1"/>
</dbReference>
<evidence type="ECO:0000256" key="1">
    <source>
        <dbReference type="ARBA" id="ARBA00004370"/>
    </source>
</evidence>
<proteinExistence type="predicted"/>
<comment type="caution">
    <text evidence="5">The sequence shown here is derived from an EMBL/GenBank/DDBJ whole genome shotgun (WGS) entry which is preliminary data.</text>
</comment>
<dbReference type="EMBL" id="JAAAHS010000482">
    <property type="protein sequence ID" value="NBE56397.1"/>
    <property type="molecule type" value="Genomic_DNA"/>
</dbReference>
<keyword evidence="4" id="KW-0812">Transmembrane</keyword>
<dbReference type="Proteomes" id="UP000598297">
    <property type="component" value="Unassembled WGS sequence"/>
</dbReference>
<feature type="region of interest" description="Disordered" evidence="3">
    <location>
        <begin position="1"/>
        <end position="52"/>
    </location>
</feature>
<keyword evidence="4" id="KW-1133">Transmembrane helix</keyword>
<evidence type="ECO:0000313" key="6">
    <source>
        <dbReference type="Proteomes" id="UP000598297"/>
    </source>
</evidence>
<keyword evidence="6" id="KW-1185">Reference proteome</keyword>